<evidence type="ECO:0000313" key="3">
    <source>
        <dbReference type="Proteomes" id="UP000068164"/>
    </source>
</evidence>
<proteinExistence type="predicted"/>
<comment type="caution">
    <text evidence="2">The sequence shown here is derived from an EMBL/GenBank/DDBJ whole genome shotgun (WGS) entry which is preliminary data.</text>
</comment>
<dbReference type="AlphaFoldDB" id="A0A109K2W0"/>
<organism evidence="2 3">
    <name type="scientific">Rhizobium altiplani</name>
    <dbReference type="NCBI Taxonomy" id="1864509"/>
    <lineage>
        <taxon>Bacteria</taxon>
        <taxon>Pseudomonadati</taxon>
        <taxon>Pseudomonadota</taxon>
        <taxon>Alphaproteobacteria</taxon>
        <taxon>Hyphomicrobiales</taxon>
        <taxon>Rhizobiaceae</taxon>
        <taxon>Rhizobium/Agrobacterium group</taxon>
        <taxon>Rhizobium</taxon>
    </lineage>
</organism>
<reference evidence="2 3" key="1">
    <citation type="submission" date="2015-11" db="EMBL/GenBank/DDBJ databases">
        <title>Draft Genome Sequence of the Strain BR 10423 (Rhizobium sp.) isolated from nodules of Mimosa pudica.</title>
        <authorList>
            <person name="Barauna A.C."/>
            <person name="Zilli J.E."/>
            <person name="Simoes-Araujo J.L."/>
            <person name="Reis V.M."/>
            <person name="James E.K."/>
            <person name="Reis F.B.Jr."/>
            <person name="Rouws L.F."/>
            <person name="Passos S.R."/>
            <person name="Gois S.R."/>
        </authorList>
    </citation>
    <scope>NUCLEOTIDE SEQUENCE [LARGE SCALE GENOMIC DNA]</scope>
    <source>
        <strain evidence="2 3">BR10423</strain>
    </source>
</reference>
<accession>A0A109K2W0</accession>
<evidence type="ECO:0000256" key="1">
    <source>
        <dbReference type="SAM" id="MobiDB-lite"/>
    </source>
</evidence>
<feature type="compositionally biased region" description="Basic and acidic residues" evidence="1">
    <location>
        <begin position="35"/>
        <end position="44"/>
    </location>
</feature>
<dbReference type="EMBL" id="LNCD01000009">
    <property type="protein sequence ID" value="KWV59683.1"/>
    <property type="molecule type" value="Genomic_DNA"/>
</dbReference>
<gene>
    <name evidence="2" type="ORF">AS026_28185</name>
</gene>
<evidence type="ECO:0000313" key="2">
    <source>
        <dbReference type="EMBL" id="KWV59683.1"/>
    </source>
</evidence>
<name>A0A109K2W0_9HYPH</name>
<feature type="region of interest" description="Disordered" evidence="1">
    <location>
        <begin position="35"/>
        <end position="67"/>
    </location>
</feature>
<dbReference type="Proteomes" id="UP000068164">
    <property type="component" value="Unassembled WGS sequence"/>
</dbReference>
<sequence length="67" mass="7802">MLFKWRINVSRVRTLTRGADSDSLRASNETVTRSVIDRRIERRRPSGNRTTTNAAPRPDWTDTSSRR</sequence>
<protein>
    <submittedName>
        <fullName evidence="2">Uncharacterized protein</fullName>
    </submittedName>
</protein>
<keyword evidence="3" id="KW-1185">Reference proteome</keyword>